<organism evidence="3 4">
    <name type="scientific">Paraburkholderia rhizosphaerae</name>
    <dbReference type="NCBI Taxonomy" id="480658"/>
    <lineage>
        <taxon>Bacteria</taxon>
        <taxon>Pseudomonadati</taxon>
        <taxon>Pseudomonadota</taxon>
        <taxon>Betaproteobacteria</taxon>
        <taxon>Burkholderiales</taxon>
        <taxon>Burkholderiaceae</taxon>
        <taxon>Paraburkholderia</taxon>
    </lineage>
</organism>
<evidence type="ECO:0000256" key="1">
    <source>
        <dbReference type="SAM" id="MobiDB-lite"/>
    </source>
</evidence>
<evidence type="ECO:0000313" key="3">
    <source>
        <dbReference type="EMBL" id="TDY50375.1"/>
    </source>
</evidence>
<dbReference type="OrthoDB" id="8553452at2"/>
<keyword evidence="2" id="KW-0812">Transmembrane</keyword>
<dbReference type="Gene3D" id="2.180.10.10">
    <property type="entry name" value="RHS repeat-associated core"/>
    <property type="match status" value="1"/>
</dbReference>
<protein>
    <submittedName>
        <fullName evidence="3">RHS repeat-associated protein</fullName>
    </submittedName>
</protein>
<feature type="transmembrane region" description="Helical" evidence="2">
    <location>
        <begin position="1545"/>
        <end position="1566"/>
    </location>
</feature>
<evidence type="ECO:0000256" key="2">
    <source>
        <dbReference type="SAM" id="Phobius"/>
    </source>
</evidence>
<proteinExistence type="predicted"/>
<comment type="caution">
    <text evidence="3">The sequence shown here is derived from an EMBL/GenBank/DDBJ whole genome shotgun (WGS) entry which is preliminary data.</text>
</comment>
<feature type="region of interest" description="Disordered" evidence="1">
    <location>
        <begin position="1"/>
        <end position="39"/>
    </location>
</feature>
<feature type="compositionally biased region" description="Polar residues" evidence="1">
    <location>
        <begin position="1"/>
        <end position="24"/>
    </location>
</feature>
<dbReference type="NCBIfam" id="TIGR03696">
    <property type="entry name" value="Rhs_assc_core"/>
    <property type="match status" value="1"/>
</dbReference>
<keyword evidence="2" id="KW-1133">Transmembrane helix</keyword>
<dbReference type="PANTHER" id="PTHR32305:SF15">
    <property type="entry name" value="PROTEIN RHSA-RELATED"/>
    <property type="match status" value="1"/>
</dbReference>
<keyword evidence="4" id="KW-1185">Reference proteome</keyword>
<gene>
    <name evidence="3" type="ORF">BX592_109160</name>
</gene>
<dbReference type="PANTHER" id="PTHR32305">
    <property type="match status" value="1"/>
</dbReference>
<reference evidence="3 4" key="1">
    <citation type="submission" date="2019-03" db="EMBL/GenBank/DDBJ databases">
        <title>Genomic Encyclopedia of Type Strains, Phase III (KMG-III): the genomes of soil and plant-associated and newly described type strains.</title>
        <authorList>
            <person name="Whitman W."/>
        </authorList>
    </citation>
    <scope>NUCLEOTIDE SEQUENCE [LARGE SCALE GENOMIC DNA]</scope>
    <source>
        <strain evidence="3 4">LMG 29544</strain>
    </source>
</reference>
<dbReference type="InterPro" id="IPR022385">
    <property type="entry name" value="Rhs_assc_core"/>
</dbReference>
<sequence length="1813" mass="196192">MNVSNDVSNASGSNQNASLRATANGSKKSRGSDDGSTFNQSDALSFSTFRRGEVDPRTGTFNYRIPIARLTGNRKLGPSIELYLSYNHFSNSDEGFGGGWSLGLSRFTYNNSRRQVILRDDRIVNLKYDDATSTFSVDTVDIKDFIFRKIDNPQRDYQIVYKDGITETLTTVGIERYVTTIAHENGYTLSLTYESAGDAARLTRIVDESNTSLLDITYTDGTDASGKATRDCVVELFKGDTTVASKMTFKVSDDGVSGLTLRSCEANLDDANTVKIFEFNYIPADSAVGFRVISQVTSDFAGPATETIRYGPQLKIPTGAPWTSIPAVTYYTFSMTSAGTGATKVETHEFTYGLYTEEGAQWDFSNFLGYEKQDDQDVPWDATAIDNIYNRGAAYQYTSWEKILVDGVELSTVKRTYDKFHRLEAEALVIPDVGPAVSRREYRTYTYAGSTSDAYASLPAQYRLPVQIEAEFAETTQIKDKDPQPDSRVTTRTMSYDEFGNVLQTIEAGGFTIDYEYYPAAGEPDNCPADPNGFVRYPKTVTRYKVDPTSDSSMTTCTYVSTQSKRIVDPAGDKAINYTVIQAQKETRKIAGADSSGYRMTKYEYFTDAMDAASLGRVKSTTLLLSSESGLKTSYTYALSADNSQLTIGTTQTGVDDTTLTESRTISCLTGAPLELTDNLGIRSSLVYDVLGRVTSYTRAQDSEYKRTVTYSYAVDATTKLHTTTTTEPAVNVVKTTMDALGNIVKEETGDKISRTWEYNTQGWLVAAHEFDYDVPAAGGTPTATLDLVDTFSYDAFGNLVRAVYHDNHEKVRHFNIGSAKLTEGINVPVRQAATDVVKVYDSTVTEHDPQTMLPLKIREFDVDSRTLRTETTLAYDAFSRIESAKVVDSATSAQSYVKMEYDFFDRLSKSVEYDGDTAGRTKELRYWAYGLDASRITDLRVDSVSVATQAYDGVGRLTEVNRNPAQTTQNLTKYEYDTGYVTPRKITTPRGIEIAYSWRPELGGVPTFIIPPVGEGGSFEYQYDSDLVKLTAQLYTSDTITQQRDLSYDQNALLISESYTLTPAEGIAGNYANAFSRTVLGRLKSVSRTVTSKTVTYPRGEVQYTYDLAGRVDGISFLSSGAVGLTLAISYSGGELANQVDYTFTRPDATTQTVRLTLSYDCKMRVTNKEYAWKGADGTYATCASSAASYNGLDRIVEQRFGGAAETTAIQHERDYLGRLIRSTLADTTTVYPKDPAGNDVSEYTFGYDQYDNIVASGSKARESGATTGVVWSYEGGKNVFELKQQTIGASSVVSFEYDASGNVTGITGPGGTVVTCLYDCYEKLRERQVSKPGQPLTSAIIAANSQGTIGSERKTNTDAETTTTSQPTAFGYRDGVLDASLRKQADGDTNVQLASYLRGAGGVDAIGCANGNPTDGFTKTQSMLFSDSFGSVYGNADPATGASSAITPAIYSPYGYQSLQGADPSYDPIGFKGERFDQLTGLYHLGDGVRAYDSAGMRFLQYDPLSPFDRGGLNPYGFCGGDPITFSDPTGHARALPWSIAPAMAAVGFFTGIAGLAMGVFGLIGGGITALAALSFAGGAIGAAGGSTGLAATLVGNSALAADLTLASTVLGGVGLAIDLVPFSMQILGFWIGPRIVERFSTARVLSVNSDFVPFSGTDAAFASRRAQVHGGDAIQFALPTMVHGKVGKLKMPQPTGNFIDGIAQHSAEWTDIQTAAARLTDFYTTQIDDPNGSIFLVACGGTISGAKRNAQALADFTGRTVIAFPSSFVGEYSDLATNLAETAAWGEVKAFGWPWFPKAMTFTPAAGAGT</sequence>
<evidence type="ECO:0000313" key="4">
    <source>
        <dbReference type="Proteomes" id="UP000295509"/>
    </source>
</evidence>
<dbReference type="InterPro" id="IPR050708">
    <property type="entry name" value="T6SS_VgrG/RHS"/>
</dbReference>
<dbReference type="EMBL" id="SORE01000009">
    <property type="protein sequence ID" value="TDY50375.1"/>
    <property type="molecule type" value="Genomic_DNA"/>
</dbReference>
<accession>A0A4R8LUB3</accession>
<name>A0A4R8LUB3_9BURK</name>
<keyword evidence="2" id="KW-0472">Membrane</keyword>
<feature type="transmembrane region" description="Helical" evidence="2">
    <location>
        <begin position="1608"/>
        <end position="1634"/>
    </location>
</feature>
<feature type="transmembrane region" description="Helical" evidence="2">
    <location>
        <begin position="1573"/>
        <end position="1596"/>
    </location>
</feature>
<dbReference type="Proteomes" id="UP000295509">
    <property type="component" value="Unassembled WGS sequence"/>
</dbReference>